<dbReference type="EMBL" id="CP121308">
    <property type="protein sequence ID" value="WFP92130.1"/>
    <property type="molecule type" value="Genomic_DNA"/>
</dbReference>
<reference evidence="2" key="1">
    <citation type="submission" date="2022-06" db="EMBL/GenBank/DDBJ databases">
        <title>Physiological and biochemical characterization and genomic elucidation of a strain of the genus Ensifer adhaerens M8 that combines arsenic oxidation and chromium reduction.</title>
        <authorList>
            <person name="Li X."/>
            <person name="Yu c."/>
        </authorList>
    </citation>
    <scope>NUCLEOTIDE SEQUENCE</scope>
    <source>
        <strain evidence="2">M8</strain>
    </source>
</reference>
<evidence type="ECO:0000313" key="5">
    <source>
        <dbReference type="Proteomes" id="UP001214094"/>
    </source>
</evidence>
<dbReference type="EMBL" id="CP098807">
    <property type="protein sequence ID" value="USJ24766.1"/>
    <property type="molecule type" value="Genomic_DNA"/>
</dbReference>
<dbReference type="Proteomes" id="UP001214094">
    <property type="component" value="Chromosome"/>
</dbReference>
<feature type="signal peptide" evidence="1">
    <location>
        <begin position="1"/>
        <end position="22"/>
    </location>
</feature>
<keyword evidence="5" id="KW-1185">Reference proteome</keyword>
<evidence type="ECO:0000313" key="3">
    <source>
        <dbReference type="EMBL" id="WFP92130.1"/>
    </source>
</evidence>
<proteinExistence type="predicted"/>
<accession>A0A9Q8YA17</accession>
<dbReference type="OrthoDB" id="4736977at2"/>
<gene>
    <name evidence="2" type="ORF">NE863_07330</name>
    <name evidence="3" type="ORF">P4B07_07165</name>
</gene>
<evidence type="ECO:0000313" key="2">
    <source>
        <dbReference type="EMBL" id="USJ24766.1"/>
    </source>
</evidence>
<dbReference type="AlphaFoldDB" id="A0A9Q8YA17"/>
<reference evidence="3 5" key="2">
    <citation type="submission" date="2023-03" db="EMBL/GenBank/DDBJ databases">
        <title>Comparative genome and transcriptome analysis combination mining strategies for increasing vitamin B12 production of Ensifer adhaerens strain.</title>
        <authorList>
            <person name="Yongheng L."/>
        </authorList>
    </citation>
    <scope>NUCLEOTIDE SEQUENCE [LARGE SCALE GENOMIC DNA]</scope>
    <source>
        <strain evidence="3 5">Casida A-T305</strain>
    </source>
</reference>
<evidence type="ECO:0000313" key="4">
    <source>
        <dbReference type="Proteomes" id="UP001055460"/>
    </source>
</evidence>
<organism evidence="2 4">
    <name type="scientific">Ensifer adhaerens</name>
    <name type="common">Sinorhizobium morelense</name>
    <dbReference type="NCBI Taxonomy" id="106592"/>
    <lineage>
        <taxon>Bacteria</taxon>
        <taxon>Pseudomonadati</taxon>
        <taxon>Pseudomonadota</taxon>
        <taxon>Alphaproteobacteria</taxon>
        <taxon>Hyphomicrobiales</taxon>
        <taxon>Rhizobiaceae</taxon>
        <taxon>Sinorhizobium/Ensifer group</taxon>
        <taxon>Ensifer</taxon>
    </lineage>
</organism>
<evidence type="ECO:0008006" key="6">
    <source>
        <dbReference type="Google" id="ProtNLM"/>
    </source>
</evidence>
<dbReference type="Proteomes" id="UP001055460">
    <property type="component" value="Chromosome"/>
</dbReference>
<keyword evidence="1" id="KW-0732">Signal</keyword>
<feature type="chain" id="PRO_5040490334" description="Argininosuccinate lyase" evidence="1">
    <location>
        <begin position="23"/>
        <end position="110"/>
    </location>
</feature>
<evidence type="ECO:0000256" key="1">
    <source>
        <dbReference type="SAM" id="SignalP"/>
    </source>
</evidence>
<sequence>MKKRLILTALACFAATAMEARADDLVFQLKNNTGAVLTNFYTSPVGVNEWEDDVFGRQVLNPGESMEITIADGRDVCKYDMRFEFEEGSALDTTEDTQDLCELGEYTIHE</sequence>
<name>A0A9Q8YA17_ENSAD</name>
<protein>
    <recommendedName>
        <fullName evidence="6">Argininosuccinate lyase</fullName>
    </recommendedName>
</protein>